<evidence type="ECO:0000313" key="2">
    <source>
        <dbReference type="Proteomes" id="UP000014680"/>
    </source>
</evidence>
<keyword evidence="2" id="KW-1185">Reference proteome</keyword>
<dbReference type="AlphaFoldDB" id="L7FP56"/>
<proteinExistence type="predicted"/>
<sequence length="220" mass="25003">MELFETHFGGSEHFTLDIGSDNKHIRVNEFSKQSTSFGNLKCHHTVIISIVSEMITTKKYEILSTPNKVVLKRREGCKVEISIKPLCSTHIQDKLQIVVDDAFNGKRTIGTLSMEIVTEVTTSLNYSEVKEESYLNAEGSCDAGQIQKRVYSALLWCCFVPTKICIVTEYADFGSLHFIMENRKKSPITNKMKTKKFCMYTLMGSSIEILSSELLFEQLF</sequence>
<dbReference type="RefSeq" id="XP_004259750.1">
    <property type="nucleotide sequence ID" value="XM_004259702.1"/>
</dbReference>
<organism evidence="1 2">
    <name type="scientific">Entamoeba invadens IP1</name>
    <dbReference type="NCBI Taxonomy" id="370355"/>
    <lineage>
        <taxon>Eukaryota</taxon>
        <taxon>Amoebozoa</taxon>
        <taxon>Evosea</taxon>
        <taxon>Archamoebae</taxon>
        <taxon>Mastigamoebida</taxon>
        <taxon>Entamoebidae</taxon>
        <taxon>Entamoeba</taxon>
    </lineage>
</organism>
<dbReference type="InterPro" id="IPR053215">
    <property type="entry name" value="TKL_Ser/Thr_kinase"/>
</dbReference>
<dbReference type="PANTHER" id="PTHR45756:SF1">
    <property type="entry name" value="PROTEIN KINASE DOMAIN CONTAINING PROTEIN"/>
    <property type="match status" value="1"/>
</dbReference>
<dbReference type="PANTHER" id="PTHR45756">
    <property type="entry name" value="PALMITOYLTRANSFERASE"/>
    <property type="match status" value="1"/>
</dbReference>
<reference evidence="1 2" key="1">
    <citation type="submission" date="2012-10" db="EMBL/GenBank/DDBJ databases">
        <authorList>
            <person name="Zafar N."/>
            <person name="Inman J."/>
            <person name="Hall N."/>
            <person name="Lorenzi H."/>
            <person name="Caler E."/>
        </authorList>
    </citation>
    <scope>NUCLEOTIDE SEQUENCE [LARGE SCALE GENOMIC DNA]</scope>
    <source>
        <strain evidence="1 2">IP1</strain>
    </source>
</reference>
<gene>
    <name evidence="1" type="ORF">EIN_325210</name>
</gene>
<dbReference type="VEuPathDB" id="AmoebaDB:EIN_325210"/>
<dbReference type="GeneID" id="14891961"/>
<name>L7FP56_ENTIV</name>
<accession>L7FP56</accession>
<dbReference type="Proteomes" id="UP000014680">
    <property type="component" value="Unassembled WGS sequence"/>
</dbReference>
<protein>
    <submittedName>
        <fullName evidence="1">Uncharacterized protein</fullName>
    </submittedName>
</protein>
<dbReference type="KEGG" id="eiv:EIN_325210"/>
<dbReference type="EMBL" id="KB206294">
    <property type="protein sequence ID" value="ELP92979.1"/>
    <property type="molecule type" value="Genomic_DNA"/>
</dbReference>
<evidence type="ECO:0000313" key="1">
    <source>
        <dbReference type="EMBL" id="ELP92979.1"/>
    </source>
</evidence>
<dbReference type="OrthoDB" id="10261027at2759"/>